<evidence type="ECO:0000256" key="2">
    <source>
        <dbReference type="ARBA" id="ARBA00012528"/>
    </source>
</evidence>
<name>A0A0A5HVV5_PHOS4</name>
<evidence type="ECO:0000313" key="9">
    <source>
        <dbReference type="Proteomes" id="UP000030451"/>
    </source>
</evidence>
<dbReference type="SUPFAM" id="SSF55785">
    <property type="entry name" value="PYP-like sensor domain (PAS domain)"/>
    <property type="match status" value="1"/>
</dbReference>
<evidence type="ECO:0000256" key="3">
    <source>
        <dbReference type="ARBA" id="ARBA00034247"/>
    </source>
</evidence>
<keyword evidence="6" id="KW-0812">Transmembrane</keyword>
<evidence type="ECO:0000256" key="4">
    <source>
        <dbReference type="SAM" id="Coils"/>
    </source>
</evidence>
<accession>A0A0A5HVV5</accession>
<dbReference type="InterPro" id="IPR035965">
    <property type="entry name" value="PAS-like_dom_sf"/>
</dbReference>
<dbReference type="CDD" id="cd00130">
    <property type="entry name" value="PAS"/>
    <property type="match status" value="1"/>
</dbReference>
<evidence type="ECO:0000313" key="8">
    <source>
        <dbReference type="EMBL" id="KGY07604.1"/>
    </source>
</evidence>
<comment type="catalytic activity">
    <reaction evidence="3">
        <text>2 GTP = 3',3'-c-di-GMP + 2 diphosphate</text>
        <dbReference type="Rhea" id="RHEA:24898"/>
        <dbReference type="ChEBI" id="CHEBI:33019"/>
        <dbReference type="ChEBI" id="CHEBI:37565"/>
        <dbReference type="ChEBI" id="CHEBI:58805"/>
        <dbReference type="EC" id="2.7.7.65"/>
    </reaction>
</comment>
<feature type="transmembrane region" description="Helical" evidence="6">
    <location>
        <begin position="190"/>
        <end position="211"/>
    </location>
</feature>
<dbReference type="SMART" id="SM00091">
    <property type="entry name" value="PAS"/>
    <property type="match status" value="1"/>
</dbReference>
<dbReference type="FunFam" id="3.30.70.270:FF:000001">
    <property type="entry name" value="Diguanylate cyclase domain protein"/>
    <property type="match status" value="1"/>
</dbReference>
<dbReference type="Pfam" id="PF00990">
    <property type="entry name" value="GGDEF"/>
    <property type="match status" value="1"/>
</dbReference>
<evidence type="ECO:0000259" key="7">
    <source>
        <dbReference type="PROSITE" id="PS50887"/>
    </source>
</evidence>
<dbReference type="Gene3D" id="3.30.450.20">
    <property type="entry name" value="PAS domain"/>
    <property type="match status" value="1"/>
</dbReference>
<comment type="caution">
    <text evidence="8">The sequence shown here is derived from an EMBL/GenBank/DDBJ whole genome shotgun (WGS) entry which is preliminary data.</text>
</comment>
<dbReference type="AlphaFoldDB" id="A0A0A5HVV5"/>
<gene>
    <name evidence="8" type="ORF">NM06_16230</name>
</gene>
<keyword evidence="6" id="KW-1133">Transmembrane helix</keyword>
<protein>
    <recommendedName>
        <fullName evidence="2">diguanylate cyclase</fullName>
        <ecNumber evidence="2">2.7.7.65</ecNumber>
    </recommendedName>
</protein>
<comment type="cofactor">
    <cofactor evidence="1">
        <name>Mg(2+)</name>
        <dbReference type="ChEBI" id="CHEBI:18420"/>
    </cofactor>
</comment>
<dbReference type="PROSITE" id="PS50887">
    <property type="entry name" value="GGDEF"/>
    <property type="match status" value="1"/>
</dbReference>
<dbReference type="GO" id="GO:1902201">
    <property type="term" value="P:negative regulation of bacterial-type flagellum-dependent cell motility"/>
    <property type="evidence" value="ECO:0007669"/>
    <property type="project" value="TreeGrafter"/>
</dbReference>
<keyword evidence="4" id="KW-0175">Coiled coil</keyword>
<dbReference type="EC" id="2.7.7.65" evidence="2"/>
<dbReference type="STRING" id="379097.SE23_00990"/>
<evidence type="ECO:0000256" key="6">
    <source>
        <dbReference type="SAM" id="Phobius"/>
    </source>
</evidence>
<evidence type="ECO:0000256" key="5">
    <source>
        <dbReference type="SAM" id="MobiDB-lite"/>
    </source>
</evidence>
<dbReference type="SMART" id="SM00267">
    <property type="entry name" value="GGDEF"/>
    <property type="match status" value="1"/>
</dbReference>
<dbReference type="GO" id="GO:0006355">
    <property type="term" value="P:regulation of DNA-templated transcription"/>
    <property type="evidence" value="ECO:0007669"/>
    <property type="project" value="InterPro"/>
</dbReference>
<dbReference type="EMBL" id="JRWP01000042">
    <property type="protein sequence ID" value="KGY07604.1"/>
    <property type="molecule type" value="Genomic_DNA"/>
</dbReference>
<dbReference type="InterPro" id="IPR029787">
    <property type="entry name" value="Nucleotide_cyclase"/>
</dbReference>
<dbReference type="InterPro" id="IPR000014">
    <property type="entry name" value="PAS"/>
</dbReference>
<dbReference type="GO" id="GO:0052621">
    <property type="term" value="F:diguanylate cyclase activity"/>
    <property type="evidence" value="ECO:0007669"/>
    <property type="project" value="UniProtKB-EC"/>
</dbReference>
<dbReference type="SUPFAM" id="SSF55073">
    <property type="entry name" value="Nucleotide cyclase"/>
    <property type="match status" value="1"/>
</dbReference>
<dbReference type="InterPro" id="IPR000160">
    <property type="entry name" value="GGDEF_dom"/>
</dbReference>
<dbReference type="GO" id="GO:0005886">
    <property type="term" value="C:plasma membrane"/>
    <property type="evidence" value="ECO:0007669"/>
    <property type="project" value="TreeGrafter"/>
</dbReference>
<evidence type="ECO:0000256" key="1">
    <source>
        <dbReference type="ARBA" id="ARBA00001946"/>
    </source>
</evidence>
<dbReference type="PANTHER" id="PTHR45138:SF9">
    <property type="entry name" value="DIGUANYLATE CYCLASE DGCM-RELATED"/>
    <property type="match status" value="1"/>
</dbReference>
<feature type="transmembrane region" description="Helical" evidence="6">
    <location>
        <begin position="12"/>
        <end position="32"/>
    </location>
</feature>
<dbReference type="InterPro" id="IPR050469">
    <property type="entry name" value="Diguanylate_Cyclase"/>
</dbReference>
<dbReference type="GO" id="GO:0043709">
    <property type="term" value="P:cell adhesion involved in single-species biofilm formation"/>
    <property type="evidence" value="ECO:0007669"/>
    <property type="project" value="TreeGrafter"/>
</dbReference>
<dbReference type="Proteomes" id="UP000030451">
    <property type="component" value="Unassembled WGS sequence"/>
</dbReference>
<reference evidence="8 9" key="1">
    <citation type="submission" date="2014-10" db="EMBL/GenBank/DDBJ databases">
        <title>Genome sequencing of Vibrio sinaloensis T08.</title>
        <authorList>
            <person name="Chan K.-G."/>
            <person name="Mohamad N.I."/>
        </authorList>
    </citation>
    <scope>NUCLEOTIDE SEQUENCE [LARGE SCALE GENOMIC DNA]</scope>
    <source>
        <strain evidence="8 9">T08</strain>
    </source>
</reference>
<sequence>MIKQGYYVNRPLPWVICASVFLNVLFIVYLVVQTNAINRLESVALEQSPISVEMTQKLTDIERAIGYVGFIHHFKNYVIRRDERYYQLALASYADAVKKVIEFEALTTNNELIVELEIIKRTLDEYRQNLLVAKSQPAEMSVEALDQIVKVDDDPASEALRTLQSSLLPKFEYIHDQTTLELKNLSHLTLLFNLIVAPIIIVVGYFVLSVMRKVHKLGCQLTSILDMSPDGILYISEQGSILQANKKACALLEYSETELKNLPLEQLVTSEYQAFCSHYREHVFNSDKPYAEYKPRRVKALTQSQREIELEIAIASQRVGDENRSVCIIRDMTYHNELKLKAEKDSLTQLLNRWMLDELLQKELDRCNRSDQPLSLLLVDIDNFKTINDKLGHDMGDAILRETANFLQQSTRSYDHIGRWGGDEFILVCPNLSVKDAETYAHRLLRQYRKLKEISPHNISLSIGIATMSSETINQQTLFKKADVALYHAKNAGKNRFTHSDKLPARNAQKTRYSRA</sequence>
<dbReference type="InterPro" id="IPR013767">
    <property type="entry name" value="PAS_fold"/>
</dbReference>
<dbReference type="Gene3D" id="3.30.70.270">
    <property type="match status" value="1"/>
</dbReference>
<dbReference type="InterPro" id="IPR043128">
    <property type="entry name" value="Rev_trsase/Diguanyl_cyclase"/>
</dbReference>
<dbReference type="PANTHER" id="PTHR45138">
    <property type="entry name" value="REGULATORY COMPONENTS OF SENSORY TRANSDUCTION SYSTEM"/>
    <property type="match status" value="1"/>
</dbReference>
<feature type="domain" description="GGDEF" evidence="7">
    <location>
        <begin position="372"/>
        <end position="502"/>
    </location>
</feature>
<keyword evidence="6" id="KW-0472">Membrane</keyword>
<dbReference type="NCBIfam" id="TIGR00254">
    <property type="entry name" value="GGDEF"/>
    <property type="match status" value="1"/>
</dbReference>
<dbReference type="CDD" id="cd01949">
    <property type="entry name" value="GGDEF"/>
    <property type="match status" value="1"/>
</dbReference>
<feature type="coiled-coil region" evidence="4">
    <location>
        <begin position="109"/>
        <end position="136"/>
    </location>
</feature>
<organism evidence="8 9">
    <name type="scientific">Photobacterium sp. (strain ATCC 43367)</name>
    <dbReference type="NCBI Taxonomy" id="379097"/>
    <lineage>
        <taxon>Bacteria</taxon>
        <taxon>Pseudomonadati</taxon>
        <taxon>Pseudomonadota</taxon>
        <taxon>Gammaproteobacteria</taxon>
        <taxon>Vibrionales</taxon>
        <taxon>Vibrionaceae</taxon>
        <taxon>Vibrio</taxon>
        <taxon>Vibrio oreintalis group</taxon>
    </lineage>
</organism>
<proteinExistence type="predicted"/>
<dbReference type="NCBIfam" id="TIGR00229">
    <property type="entry name" value="sensory_box"/>
    <property type="match status" value="1"/>
</dbReference>
<dbReference type="Pfam" id="PF00989">
    <property type="entry name" value="PAS"/>
    <property type="match status" value="1"/>
</dbReference>
<feature type="region of interest" description="Disordered" evidence="5">
    <location>
        <begin position="497"/>
        <end position="516"/>
    </location>
</feature>